<dbReference type="WBParaSite" id="ASIM_0000711201-mRNA-1">
    <property type="protein sequence ID" value="ASIM_0000711201-mRNA-1"/>
    <property type="gene ID" value="ASIM_0000711201"/>
</dbReference>
<dbReference type="OrthoDB" id="431068at2759"/>
<name>A0A0M3JHJ8_ANISI</name>
<dbReference type="WBParaSite" id="ASIM_0000710401-mRNA-1">
    <property type="protein sequence ID" value="ASIM_0000710401-mRNA-1"/>
    <property type="gene ID" value="ASIM_0000710401"/>
</dbReference>
<reference evidence="4 5" key="1">
    <citation type="submission" date="2017-02" db="UniProtKB">
        <authorList>
            <consortium name="WormBaseParasite"/>
        </authorList>
    </citation>
    <scope>IDENTIFICATION</scope>
</reference>
<dbReference type="Gene3D" id="3.30.70.330">
    <property type="match status" value="1"/>
</dbReference>
<evidence type="ECO:0000313" key="4">
    <source>
        <dbReference type="WBParaSite" id="ASIM_0000710401-mRNA-1"/>
    </source>
</evidence>
<gene>
    <name evidence="1" type="ORF">ASIM_LOCUS6871</name>
    <name evidence="2" type="ORF">ASIM_LOCUS6879</name>
</gene>
<proteinExistence type="predicted"/>
<organism evidence="5">
    <name type="scientific">Anisakis simplex</name>
    <name type="common">Herring worm</name>
    <dbReference type="NCBI Taxonomy" id="6269"/>
    <lineage>
        <taxon>Eukaryota</taxon>
        <taxon>Metazoa</taxon>
        <taxon>Ecdysozoa</taxon>
        <taxon>Nematoda</taxon>
        <taxon>Chromadorea</taxon>
        <taxon>Rhabditida</taxon>
        <taxon>Spirurina</taxon>
        <taxon>Ascaridomorpha</taxon>
        <taxon>Ascaridoidea</taxon>
        <taxon>Anisakidae</taxon>
        <taxon>Anisakis</taxon>
        <taxon>Anisakis simplex complex</taxon>
    </lineage>
</organism>
<dbReference type="EMBL" id="UYRR01015663">
    <property type="protein sequence ID" value="VDK27989.1"/>
    <property type="molecule type" value="Genomic_DNA"/>
</dbReference>
<evidence type="ECO:0000313" key="1">
    <source>
        <dbReference type="EMBL" id="VDK27989.1"/>
    </source>
</evidence>
<dbReference type="Proteomes" id="UP000267096">
    <property type="component" value="Unassembled WGS sequence"/>
</dbReference>
<dbReference type="AlphaFoldDB" id="A0A0M3JHJ8"/>
<dbReference type="SUPFAM" id="SSF54928">
    <property type="entry name" value="RNA-binding domain, RBD"/>
    <property type="match status" value="1"/>
</dbReference>
<evidence type="ECO:0000313" key="3">
    <source>
        <dbReference type="Proteomes" id="UP000267096"/>
    </source>
</evidence>
<reference evidence="1 3" key="2">
    <citation type="submission" date="2018-11" db="EMBL/GenBank/DDBJ databases">
        <authorList>
            <consortium name="Pathogen Informatics"/>
        </authorList>
    </citation>
    <scope>NUCLEOTIDE SEQUENCE [LARGE SCALE GENOMIC DNA]</scope>
</reference>
<accession>A0A0M3JHJ8</accession>
<evidence type="ECO:0000313" key="5">
    <source>
        <dbReference type="WBParaSite" id="ASIM_0000711201-mRNA-1"/>
    </source>
</evidence>
<dbReference type="GO" id="GO:0003676">
    <property type="term" value="F:nucleic acid binding"/>
    <property type="evidence" value="ECO:0007669"/>
    <property type="project" value="InterPro"/>
</dbReference>
<evidence type="ECO:0000313" key="2">
    <source>
        <dbReference type="EMBL" id="VDK28002.1"/>
    </source>
</evidence>
<keyword evidence="3" id="KW-1185">Reference proteome</keyword>
<dbReference type="EMBL" id="UYRR01015681">
    <property type="protein sequence ID" value="VDK28002.1"/>
    <property type="molecule type" value="Genomic_DNA"/>
</dbReference>
<dbReference type="InterPro" id="IPR035979">
    <property type="entry name" value="RBD_domain_sf"/>
</dbReference>
<sequence>MIPKLLIDSGLYVRSVTFTLTATGRASGECYVELLNTEAVEEARRFDKREMSNRYIEVFSVSESEVTWMLRHGVIKNAEMNASGLA</sequence>
<dbReference type="InterPro" id="IPR012677">
    <property type="entry name" value="Nucleotide-bd_a/b_plait_sf"/>
</dbReference>
<protein>
    <submittedName>
        <fullName evidence="4 5">Phage protein</fullName>
    </submittedName>
</protein>